<evidence type="ECO:0000313" key="1">
    <source>
        <dbReference type="EMBL" id="GGF41154.1"/>
    </source>
</evidence>
<comment type="caution">
    <text evidence="1">The sequence shown here is derived from an EMBL/GenBank/DDBJ whole genome shotgun (WGS) entry which is preliminary data.</text>
</comment>
<sequence length="71" mass="7413">MRSRDTAGTYTEKLALDGIAPSIGAVGDAYDNVLMVTINGLYKAECIHDCLAPGLVGALVDPFSRSRDGGL</sequence>
<protein>
    <submittedName>
        <fullName evidence="1">Uncharacterized protein</fullName>
    </submittedName>
</protein>
<gene>
    <name evidence="1" type="ORF">GCM10011399_37320</name>
</gene>
<dbReference type="Proteomes" id="UP000598775">
    <property type="component" value="Unassembled WGS sequence"/>
</dbReference>
<dbReference type="AlphaFoldDB" id="A0A917BFS3"/>
<organism evidence="1 2">
    <name type="scientific">Subtercola lobariae</name>
    <dbReference type="NCBI Taxonomy" id="1588641"/>
    <lineage>
        <taxon>Bacteria</taxon>
        <taxon>Bacillati</taxon>
        <taxon>Actinomycetota</taxon>
        <taxon>Actinomycetes</taxon>
        <taxon>Micrococcales</taxon>
        <taxon>Microbacteriaceae</taxon>
        <taxon>Subtercola</taxon>
    </lineage>
</organism>
<name>A0A917BFS3_9MICO</name>
<accession>A0A917BFS3</accession>
<keyword evidence="2" id="KW-1185">Reference proteome</keyword>
<dbReference type="EMBL" id="BMGP01000009">
    <property type="protein sequence ID" value="GGF41154.1"/>
    <property type="molecule type" value="Genomic_DNA"/>
</dbReference>
<proteinExistence type="predicted"/>
<evidence type="ECO:0000313" key="2">
    <source>
        <dbReference type="Proteomes" id="UP000598775"/>
    </source>
</evidence>
<reference evidence="1 2" key="1">
    <citation type="journal article" date="2014" name="Int. J. Syst. Evol. Microbiol.">
        <title>Complete genome sequence of Corynebacterium casei LMG S-19264T (=DSM 44701T), isolated from a smear-ripened cheese.</title>
        <authorList>
            <consortium name="US DOE Joint Genome Institute (JGI-PGF)"/>
            <person name="Walter F."/>
            <person name="Albersmeier A."/>
            <person name="Kalinowski J."/>
            <person name="Ruckert C."/>
        </authorList>
    </citation>
    <scope>NUCLEOTIDE SEQUENCE [LARGE SCALE GENOMIC DNA]</scope>
    <source>
        <strain evidence="1 2">CGMCC 1.12976</strain>
    </source>
</reference>